<dbReference type="RefSeq" id="WP_118713362.1">
    <property type="nucleotide sequence ID" value="NZ_JAJCID010000065.1"/>
</dbReference>
<keyword evidence="2 7" id="KW-0813">Transport</keyword>
<dbReference type="SUPFAM" id="SSF161098">
    <property type="entry name" value="MetI-like"/>
    <property type="match status" value="1"/>
</dbReference>
<feature type="transmembrane region" description="Helical" evidence="7">
    <location>
        <begin position="172"/>
        <end position="193"/>
    </location>
</feature>
<reference evidence="9" key="1">
    <citation type="submission" date="2022-01" db="EMBL/GenBank/DDBJ databases">
        <title>Collection of gut derived symbiotic bacterial strains cultured from healthy donors.</title>
        <authorList>
            <person name="Lin H."/>
            <person name="Kohout C."/>
            <person name="Waligurski E."/>
            <person name="Pamer E.G."/>
        </authorList>
    </citation>
    <scope>NUCLEOTIDE SEQUENCE</scope>
    <source>
        <strain evidence="9">DFI.6.55</strain>
    </source>
</reference>
<dbReference type="Proteomes" id="UP001299608">
    <property type="component" value="Unassembled WGS sequence"/>
</dbReference>
<evidence type="ECO:0000256" key="1">
    <source>
        <dbReference type="ARBA" id="ARBA00004651"/>
    </source>
</evidence>
<keyword evidence="6 7" id="KW-0472">Membrane</keyword>
<evidence type="ECO:0000256" key="3">
    <source>
        <dbReference type="ARBA" id="ARBA00022475"/>
    </source>
</evidence>
<dbReference type="FunFam" id="1.10.3720.10:FF:000003">
    <property type="entry name" value="Aliphatic sulfonate ABC transporter permease"/>
    <property type="match status" value="1"/>
</dbReference>
<feature type="transmembrane region" description="Helical" evidence="7">
    <location>
        <begin position="12"/>
        <end position="32"/>
    </location>
</feature>
<feature type="transmembrane region" description="Helical" evidence="7">
    <location>
        <begin position="106"/>
        <end position="126"/>
    </location>
</feature>
<evidence type="ECO:0000256" key="5">
    <source>
        <dbReference type="ARBA" id="ARBA00022989"/>
    </source>
</evidence>
<dbReference type="PROSITE" id="PS50928">
    <property type="entry name" value="ABC_TM1"/>
    <property type="match status" value="1"/>
</dbReference>
<feature type="transmembrane region" description="Helical" evidence="7">
    <location>
        <begin position="132"/>
        <end position="151"/>
    </location>
</feature>
<evidence type="ECO:0000313" key="9">
    <source>
        <dbReference type="EMBL" id="MCG4749159.1"/>
    </source>
</evidence>
<organism evidence="9 10">
    <name type="scientific">Enterocloster aldenensis</name>
    <dbReference type="NCBI Taxonomy" id="358742"/>
    <lineage>
        <taxon>Bacteria</taxon>
        <taxon>Bacillati</taxon>
        <taxon>Bacillota</taxon>
        <taxon>Clostridia</taxon>
        <taxon>Lachnospirales</taxon>
        <taxon>Lachnospiraceae</taxon>
        <taxon>Enterocloster</taxon>
    </lineage>
</organism>
<dbReference type="Gene3D" id="1.10.3720.10">
    <property type="entry name" value="MetI-like"/>
    <property type="match status" value="1"/>
</dbReference>
<dbReference type="AlphaFoldDB" id="A0AAW5CA55"/>
<keyword evidence="5 7" id="KW-1133">Transmembrane helix</keyword>
<evidence type="ECO:0000313" key="10">
    <source>
        <dbReference type="Proteomes" id="UP001299608"/>
    </source>
</evidence>
<accession>A0AAW5CA55</accession>
<keyword evidence="4 7" id="KW-0812">Transmembrane</keyword>
<dbReference type="PANTHER" id="PTHR30151:SF0">
    <property type="entry name" value="ABC TRANSPORTER PERMEASE PROTEIN MJ0413-RELATED"/>
    <property type="match status" value="1"/>
</dbReference>
<dbReference type="CDD" id="cd06261">
    <property type="entry name" value="TM_PBP2"/>
    <property type="match status" value="1"/>
</dbReference>
<feature type="transmembrane region" description="Helical" evidence="7">
    <location>
        <begin position="74"/>
        <end position="94"/>
    </location>
</feature>
<dbReference type="EMBL" id="JAKNGE010000053">
    <property type="protein sequence ID" value="MCG4749159.1"/>
    <property type="molecule type" value="Genomic_DNA"/>
</dbReference>
<dbReference type="GO" id="GO:0042918">
    <property type="term" value="P:alkanesulfonate transmembrane transport"/>
    <property type="evidence" value="ECO:0007669"/>
    <property type="project" value="UniProtKB-ARBA"/>
</dbReference>
<evidence type="ECO:0000256" key="6">
    <source>
        <dbReference type="ARBA" id="ARBA00023136"/>
    </source>
</evidence>
<name>A0AAW5CA55_9FIRM</name>
<dbReference type="PANTHER" id="PTHR30151">
    <property type="entry name" value="ALKANE SULFONATE ABC TRANSPORTER-RELATED, MEMBRANE SUBUNIT"/>
    <property type="match status" value="1"/>
</dbReference>
<evidence type="ECO:0000256" key="4">
    <source>
        <dbReference type="ARBA" id="ARBA00022692"/>
    </source>
</evidence>
<comment type="similarity">
    <text evidence="7">Belongs to the binding-protein-dependent transport system permease family.</text>
</comment>
<evidence type="ECO:0000259" key="8">
    <source>
        <dbReference type="PROSITE" id="PS50928"/>
    </source>
</evidence>
<dbReference type="InterPro" id="IPR000515">
    <property type="entry name" value="MetI-like"/>
</dbReference>
<dbReference type="InterPro" id="IPR035906">
    <property type="entry name" value="MetI-like_sf"/>
</dbReference>
<comment type="caution">
    <text evidence="9">The sequence shown here is derived from an EMBL/GenBank/DDBJ whole genome shotgun (WGS) entry which is preliminary data.</text>
</comment>
<dbReference type="GO" id="GO:0005886">
    <property type="term" value="C:plasma membrane"/>
    <property type="evidence" value="ECO:0007669"/>
    <property type="project" value="UniProtKB-SubCell"/>
</dbReference>
<feature type="domain" description="ABC transmembrane type-1" evidence="8">
    <location>
        <begin position="66"/>
        <end position="246"/>
    </location>
</feature>
<protein>
    <submittedName>
        <fullName evidence="9">ABC transporter permease</fullName>
    </submittedName>
</protein>
<proteinExistence type="inferred from homology"/>
<evidence type="ECO:0000256" key="2">
    <source>
        <dbReference type="ARBA" id="ARBA00022448"/>
    </source>
</evidence>
<evidence type="ECO:0000256" key="7">
    <source>
        <dbReference type="RuleBase" id="RU363032"/>
    </source>
</evidence>
<gene>
    <name evidence="9" type="ORF">L0N08_27470</name>
</gene>
<feature type="transmembrane region" description="Helical" evidence="7">
    <location>
        <begin position="213"/>
        <end position="242"/>
    </location>
</feature>
<keyword evidence="3" id="KW-1003">Cell membrane</keyword>
<sequence length="261" mass="27673">MNKKVKDICSTVGYGIFGVAVFLAVWEAGIHFTSLGIVLPGPGEVIHSFLVHIVVPIGKYTVFVHALKSLARVFTGYALSSVLGIITGLAMGYSKSVNAAVSPIFNMFRAIPGVAWIPLAIVWFGIGESAKVFIIFVGGFSHIVLNSIAGAKRVSSELIGAAQLLGADKRQVFIKVVLPSSIPYIFAGLQISLSGSWMSVVAAEMISSYEGSGWIMVTGMNTGNTTQVLVGMISIALIGLILSSAMRGVERHLCAWNVRGR</sequence>
<comment type="subcellular location">
    <subcellularLocation>
        <location evidence="1 7">Cell membrane</location>
        <topology evidence="1 7">Multi-pass membrane protein</topology>
    </subcellularLocation>
</comment>
<dbReference type="Pfam" id="PF00528">
    <property type="entry name" value="BPD_transp_1"/>
    <property type="match status" value="1"/>
</dbReference>